<geneLocation type="chloroplast" evidence="1"/>
<dbReference type="GeneID" id="1457605"/>
<keyword evidence="1" id="KW-0934">Plastid</keyword>
<dbReference type="AlphaFoldDB" id="Q32986"/>
<reference evidence="1" key="3">
    <citation type="journal article" date="1994" name="Proc. Natl. Acad. Sci. U.S.A.">
        <title>Loss of all ndh genes as determined by sequencing the entire chloroplast genome of the black pine Pinus thunbergii.</title>
        <authorList>
            <person name="Wakasugi T."/>
            <person name="Tsudzuki J."/>
            <person name="Ito S."/>
            <person name="Nakashima K."/>
            <person name="Tsudzuki T."/>
            <person name="Sugiura M."/>
        </authorList>
    </citation>
    <scope>NUCLEOTIDE SEQUENCE</scope>
</reference>
<evidence type="ECO:0000313" key="1">
    <source>
        <dbReference type="EMBL" id="BAA04430.1"/>
    </source>
</evidence>
<accession>Q32986</accession>
<keyword evidence="1" id="KW-0150">Chloroplast</keyword>
<sequence length="64" mass="7619">MEGLTNIFKQMLSGITFLHSFRISSARSFQYSDPYPTSYYNICSQLDIYKDRWIIHIQFVVHLP</sequence>
<dbReference type="RefSeq" id="NP_042475.1">
    <property type="nucleotide sequence ID" value="NC_001631.1"/>
</dbReference>
<dbReference type="PIR" id="T07554">
    <property type="entry name" value="T07554"/>
</dbReference>
<reference evidence="1" key="1">
    <citation type="journal article" date="1993" name="Mol. Gen. Genet.">
        <title>Chloroplast DNA of black pine retains a residual inverted repeat lacking rRNA genes: nucleotide sequences of trnQ, trnK, psbA, trnI and trnH and the absence of rps16.</title>
        <authorList>
            <person name="Tsudzuki J."/>
            <person name="Nakashima K."/>
            <person name="Tsudzuki T."/>
            <person name="Hiratsuka J."/>
            <person name="Shibata M."/>
            <person name="Wakasugi T."/>
            <person name="Sugiura M."/>
        </authorList>
    </citation>
    <scope>NUCLEOTIDE SEQUENCE</scope>
</reference>
<organism evidence="1">
    <name type="scientific">Pinus thunbergii</name>
    <name type="common">Japanese black pine</name>
    <name type="synonym">Pinus thunbergiana</name>
    <dbReference type="NCBI Taxonomy" id="3350"/>
    <lineage>
        <taxon>Eukaryota</taxon>
        <taxon>Viridiplantae</taxon>
        <taxon>Streptophyta</taxon>
        <taxon>Embryophyta</taxon>
        <taxon>Tracheophyta</taxon>
        <taxon>Spermatophyta</taxon>
        <taxon>Pinopsida</taxon>
        <taxon>Pinidae</taxon>
        <taxon>Conifers I</taxon>
        <taxon>Pinales</taxon>
        <taxon>Pinaceae</taxon>
        <taxon>Pinus</taxon>
        <taxon>Pinus subgen. Pinus</taxon>
    </lineage>
</organism>
<name>Q32986_PINTH</name>
<protein>
    <submittedName>
        <fullName evidence="1">ORF64b</fullName>
    </submittedName>
</protein>
<reference evidence="1" key="2">
    <citation type="journal article" date="1994" name="Curr. Genet.">
        <title>A new gene encoding tRNA(Pro) (GGG) is present in the chloroplast genome of black pine: a compilation of 32 tRNA genes from black pine chloroplasts.</title>
        <authorList>
            <person name="Tsudzuki J."/>
            <person name="Ito S."/>
            <person name="Tsudzuki T."/>
            <person name="Wakasugi T."/>
            <person name="Sugiura M."/>
        </authorList>
    </citation>
    <scope>NUCLEOTIDE SEQUENCE</scope>
</reference>
<dbReference type="EMBL" id="D17510">
    <property type="protein sequence ID" value="BAA04430.1"/>
    <property type="molecule type" value="Genomic_DNA"/>
</dbReference>
<proteinExistence type="predicted"/>